<dbReference type="GO" id="GO:0003677">
    <property type="term" value="F:DNA binding"/>
    <property type="evidence" value="ECO:0007669"/>
    <property type="project" value="InterPro"/>
</dbReference>
<dbReference type="InterPro" id="IPR001650">
    <property type="entry name" value="Helicase_C-like"/>
</dbReference>
<dbReference type="Gene3D" id="3.40.50.300">
    <property type="entry name" value="P-loop containing nucleotide triphosphate hydrolases"/>
    <property type="match status" value="2"/>
</dbReference>
<evidence type="ECO:0000259" key="6">
    <source>
        <dbReference type="PROSITE" id="PS51194"/>
    </source>
</evidence>
<keyword evidence="3 7" id="KW-0347">Helicase</keyword>
<keyword evidence="1" id="KW-0547">Nucleotide-binding</keyword>
<dbReference type="InterPro" id="IPR027417">
    <property type="entry name" value="P-loop_NTPase"/>
</dbReference>
<accession>A0A3S8NEV2</accession>
<dbReference type="Pfam" id="PF00271">
    <property type="entry name" value="Helicase_C"/>
    <property type="match status" value="1"/>
</dbReference>
<dbReference type="SMART" id="SM00490">
    <property type="entry name" value="HELICc"/>
    <property type="match status" value="1"/>
</dbReference>
<protein>
    <submittedName>
        <fullName evidence="7">Putative superfamily 2 helicase</fullName>
    </submittedName>
</protein>
<dbReference type="InterPro" id="IPR006935">
    <property type="entry name" value="Helicase/UvrB_N"/>
</dbReference>
<evidence type="ECO:0000259" key="5">
    <source>
        <dbReference type="PROSITE" id="PS51192"/>
    </source>
</evidence>
<dbReference type="EMBL" id="MK064563">
    <property type="protein sequence ID" value="AZI75768.1"/>
    <property type="molecule type" value="Genomic_DNA"/>
</dbReference>
<reference evidence="7 8" key="1">
    <citation type="journal article" date="2018" name="Environ. Microbiol.">
        <title>New archaeal viruses discovered by metagenomic analysis of viral communities in enrichment cultures.</title>
        <authorList>
            <person name="Liu Y."/>
            <person name="Brandt D."/>
            <person name="Ishino S."/>
            <person name="Ishino Y."/>
            <person name="Koonin E.V."/>
            <person name="Kalinowski J."/>
            <person name="Krupovic M."/>
            <person name="Prangishvili D."/>
        </authorList>
    </citation>
    <scope>NUCLEOTIDE SEQUENCE [LARGE SCALE GENOMIC DNA]</scope>
</reference>
<dbReference type="SUPFAM" id="SSF52540">
    <property type="entry name" value="P-loop containing nucleoside triphosphate hydrolases"/>
    <property type="match status" value="2"/>
</dbReference>
<dbReference type="GO" id="GO:0016787">
    <property type="term" value="F:hydrolase activity"/>
    <property type="evidence" value="ECO:0007669"/>
    <property type="project" value="UniProtKB-KW"/>
</dbReference>
<evidence type="ECO:0000256" key="1">
    <source>
        <dbReference type="ARBA" id="ARBA00022741"/>
    </source>
</evidence>
<sequence length="611" mass="69593">MSKVEVSKSGLCYKPKAKLNSVFFEKYLSFSRVIGVYDPDTKSWCLSPIKLQHVDPLLLKRLYEEVKIIDQLIGFEPEDAWVKVKEAVEQRLKVIPSDFMLGSSEAKISGNEVFMNDDSVDYDVVNSVLCKDVRRFDYRSRSYITEKVCFYRVVNNILYFYRGLFPAVQEALKKAFYNVTLSNPYNPELEKLNISAQISKFTLRSYQIDAIKNALKYMAQVGGALLQLPTGAGKTVIGASLLKLLRDAGFVQKCFVVVNSKTLAVQWSKFLNDFGFDVGLWTGDEKNLDQVTVTTFQSIYNSYNKVAKEAINLIGDGLVSQFKDADFVIFDEVHHIPANTFKAVASLNSKLHLGLSATPYREDSLDEVIYGLTSTPAFKMYFSDLLEFLIAPTVINVQIPLRLSEGREYMMRFNDANEEVYELDEDEEEGYGSKKVEGYIDYMKYVLWNPRIWQYALWLADKFPKPVLIHSPLEKPAYHFSTQFKLPLLSGKLSDTERKVILEGLNSRNISIAVTTTVVDEGIDIPALRGLIMLFPGGSRVKLIQRIGRLVRRASGKSNAYAFIFNYVTESLWFNNILAKQKLKRDKAIGEEREWRLIDVGYKDVLSVLNG</sequence>
<dbReference type="GO" id="GO:0005524">
    <property type="term" value="F:ATP binding"/>
    <property type="evidence" value="ECO:0007669"/>
    <property type="project" value="UniProtKB-KW"/>
</dbReference>
<dbReference type="SMART" id="SM00487">
    <property type="entry name" value="DEXDc"/>
    <property type="match status" value="1"/>
</dbReference>
<evidence type="ECO:0000313" key="7">
    <source>
        <dbReference type="EMBL" id="AZI75768.1"/>
    </source>
</evidence>
<evidence type="ECO:0000256" key="4">
    <source>
        <dbReference type="ARBA" id="ARBA00022840"/>
    </source>
</evidence>
<feature type="domain" description="Helicase ATP-binding" evidence="5">
    <location>
        <begin position="215"/>
        <end position="377"/>
    </location>
</feature>
<dbReference type="CDD" id="cd17926">
    <property type="entry name" value="DEXHc_RE"/>
    <property type="match status" value="1"/>
</dbReference>
<dbReference type="Pfam" id="PF04851">
    <property type="entry name" value="ResIII"/>
    <property type="match status" value="1"/>
</dbReference>
<dbReference type="PROSITE" id="PS51192">
    <property type="entry name" value="HELICASE_ATP_BIND_1"/>
    <property type="match status" value="1"/>
</dbReference>
<evidence type="ECO:0000256" key="2">
    <source>
        <dbReference type="ARBA" id="ARBA00022801"/>
    </source>
</evidence>
<keyword evidence="4" id="KW-0067">ATP-binding</keyword>
<organism evidence="7 8">
    <name type="scientific">Sulfolobales Beppu filamentous virus 2</name>
    <dbReference type="NCBI Taxonomy" id="2493123"/>
    <lineage>
        <taxon>Viruses</taxon>
        <taxon>Adnaviria</taxon>
        <taxon>Zilligvirae</taxon>
        <taxon>Taleaviricota</taxon>
        <taxon>Tokiviricetes</taxon>
        <taxon>Ligamenvirales</taxon>
        <taxon>Lipothrixviridae</taxon>
        <taxon>Alphalipothrixvirus</taxon>
        <taxon>Alphalipothrixvirus umijigokuense</taxon>
    </lineage>
</organism>
<name>A0A3S8NEV2_9VIRU</name>
<gene>
    <name evidence="7" type="ORF">SBFV2_gp01</name>
</gene>
<dbReference type="PANTHER" id="PTHR11274">
    <property type="entry name" value="RAD25/XP-B DNA REPAIR HELICASE"/>
    <property type="match status" value="1"/>
</dbReference>
<dbReference type="Proteomes" id="UP000277749">
    <property type="component" value="Segment"/>
</dbReference>
<dbReference type="PROSITE" id="PS51194">
    <property type="entry name" value="HELICASE_CTER"/>
    <property type="match status" value="1"/>
</dbReference>
<keyword evidence="2" id="KW-0378">Hydrolase</keyword>
<feature type="domain" description="Helicase C-terminal" evidence="6">
    <location>
        <begin position="451"/>
        <end position="601"/>
    </location>
</feature>
<dbReference type="InterPro" id="IPR014001">
    <property type="entry name" value="Helicase_ATP-bd"/>
</dbReference>
<evidence type="ECO:0000313" key="8">
    <source>
        <dbReference type="Proteomes" id="UP000277749"/>
    </source>
</evidence>
<dbReference type="GO" id="GO:0004386">
    <property type="term" value="F:helicase activity"/>
    <property type="evidence" value="ECO:0007669"/>
    <property type="project" value="UniProtKB-KW"/>
</dbReference>
<proteinExistence type="predicted"/>
<dbReference type="InterPro" id="IPR050615">
    <property type="entry name" value="ATP-dep_DNA_Helicase"/>
</dbReference>
<keyword evidence="8" id="KW-1185">Reference proteome</keyword>
<evidence type="ECO:0000256" key="3">
    <source>
        <dbReference type="ARBA" id="ARBA00022806"/>
    </source>
</evidence>
<dbReference type="PANTHER" id="PTHR11274:SF0">
    <property type="entry name" value="GENERAL TRANSCRIPTION AND DNA REPAIR FACTOR IIH HELICASE SUBUNIT XPB"/>
    <property type="match status" value="1"/>
</dbReference>